<evidence type="ECO:0000313" key="3">
    <source>
        <dbReference type="EMBL" id="KAB2629894.1"/>
    </source>
</evidence>
<keyword evidence="4" id="KW-1185">Reference proteome</keyword>
<reference evidence="4" key="2">
    <citation type="submission" date="2019-10" db="EMBL/GenBank/DDBJ databases">
        <title>A de novo genome assembly of a pear dwarfing rootstock.</title>
        <authorList>
            <person name="Wang F."/>
            <person name="Wang J."/>
            <person name="Li S."/>
            <person name="Zhang Y."/>
            <person name="Fang M."/>
            <person name="Ma L."/>
            <person name="Zhao Y."/>
            <person name="Jiang S."/>
        </authorList>
    </citation>
    <scope>NUCLEOTIDE SEQUENCE [LARGE SCALE GENOMIC DNA]</scope>
    <source>
        <strain evidence="3">S2</strain>
        <tissue evidence="3">Leaf</tissue>
    </source>
</reference>
<dbReference type="EMBL" id="SMOL01000487">
    <property type="protein sequence ID" value="KAB2610328.1"/>
    <property type="molecule type" value="Genomic_DNA"/>
</dbReference>
<evidence type="ECO:0000256" key="1">
    <source>
        <dbReference type="SAM" id="MobiDB-lite"/>
    </source>
</evidence>
<accession>A0A5N5G512</accession>
<gene>
    <name evidence="3" type="ORF">D8674_007413</name>
    <name evidence="2" type="ORF">D8674_018360</name>
</gene>
<reference evidence="2 4" key="1">
    <citation type="submission" date="2019-09" db="EMBL/GenBank/DDBJ databases">
        <authorList>
            <person name="Ou C."/>
        </authorList>
    </citation>
    <scope>NUCLEOTIDE SEQUENCE [LARGE SCALE GENOMIC DNA]</scope>
    <source>
        <strain evidence="2">S2</strain>
        <tissue evidence="2">Leaf</tissue>
    </source>
</reference>
<organism evidence="2 4">
    <name type="scientific">Pyrus ussuriensis x Pyrus communis</name>
    <dbReference type="NCBI Taxonomy" id="2448454"/>
    <lineage>
        <taxon>Eukaryota</taxon>
        <taxon>Viridiplantae</taxon>
        <taxon>Streptophyta</taxon>
        <taxon>Embryophyta</taxon>
        <taxon>Tracheophyta</taxon>
        <taxon>Spermatophyta</taxon>
        <taxon>Magnoliopsida</taxon>
        <taxon>eudicotyledons</taxon>
        <taxon>Gunneridae</taxon>
        <taxon>Pentapetalae</taxon>
        <taxon>rosids</taxon>
        <taxon>fabids</taxon>
        <taxon>Rosales</taxon>
        <taxon>Rosaceae</taxon>
        <taxon>Amygdaloideae</taxon>
        <taxon>Maleae</taxon>
        <taxon>Pyrus</taxon>
    </lineage>
</organism>
<reference evidence="2 4" key="3">
    <citation type="submission" date="2019-11" db="EMBL/GenBank/DDBJ databases">
        <title>A de novo genome assembly of a pear dwarfing rootstock.</title>
        <authorList>
            <person name="Wang F."/>
            <person name="Wang J."/>
            <person name="Li S."/>
            <person name="Zhang Y."/>
            <person name="Fang M."/>
            <person name="Ma L."/>
            <person name="Zhao Y."/>
            <person name="Jiang S."/>
        </authorList>
    </citation>
    <scope>NUCLEOTIDE SEQUENCE [LARGE SCALE GENOMIC DNA]</scope>
    <source>
        <strain evidence="2">S2</strain>
        <tissue evidence="2">Leaf</tissue>
    </source>
</reference>
<sequence>MEGIDRSDMSEVGNEEVDFGQTNVHNFQQSDPRYRRNNQQRQNHRSNQQRQRRQSMNSSQRARISIRRRANYQTRLNSINIVQNQTEVNQENIGPTSAGNYDFLFFCLYSIRMLY</sequence>
<feature type="region of interest" description="Disordered" evidence="1">
    <location>
        <begin position="1"/>
        <end position="69"/>
    </location>
</feature>
<comment type="caution">
    <text evidence="2">The sequence shown here is derived from an EMBL/GenBank/DDBJ whole genome shotgun (WGS) entry which is preliminary data.</text>
</comment>
<name>A0A5N5G512_9ROSA</name>
<feature type="compositionally biased region" description="Low complexity" evidence="1">
    <location>
        <begin position="45"/>
        <end position="63"/>
    </location>
</feature>
<dbReference type="OrthoDB" id="1175535at2759"/>
<feature type="compositionally biased region" description="Polar residues" evidence="1">
    <location>
        <begin position="20"/>
        <end position="31"/>
    </location>
</feature>
<dbReference type="EMBL" id="SMOL01000143">
    <property type="protein sequence ID" value="KAB2629894.1"/>
    <property type="molecule type" value="Genomic_DNA"/>
</dbReference>
<protein>
    <submittedName>
        <fullName evidence="2">Uncharacterized protein</fullName>
    </submittedName>
</protein>
<proteinExistence type="predicted"/>
<evidence type="ECO:0000313" key="4">
    <source>
        <dbReference type="Proteomes" id="UP000327157"/>
    </source>
</evidence>
<dbReference type="Proteomes" id="UP000327157">
    <property type="component" value="Chromosome 17"/>
</dbReference>
<dbReference type="AlphaFoldDB" id="A0A5N5G512"/>
<evidence type="ECO:0000313" key="2">
    <source>
        <dbReference type="EMBL" id="KAB2610328.1"/>
    </source>
</evidence>
<feature type="compositionally biased region" description="Basic residues" evidence="1">
    <location>
        <begin position="35"/>
        <end position="44"/>
    </location>
</feature>
<dbReference type="Proteomes" id="UP000327157">
    <property type="component" value="Chromosome 12"/>
</dbReference>